<dbReference type="EMBL" id="JACPSX010000216">
    <property type="protein sequence ID" value="MBI3015603.1"/>
    <property type="molecule type" value="Genomic_DNA"/>
</dbReference>
<dbReference type="PANTHER" id="PTHR42188">
    <property type="entry name" value="23S RRNA-SPECIFIC ENDONUCLEASE VAPC20"/>
    <property type="match status" value="1"/>
</dbReference>
<evidence type="ECO:0000313" key="3">
    <source>
        <dbReference type="Proteomes" id="UP000741360"/>
    </source>
</evidence>
<dbReference type="Pfam" id="PF01850">
    <property type="entry name" value="PIN"/>
    <property type="match status" value="1"/>
</dbReference>
<dbReference type="Proteomes" id="UP000741360">
    <property type="component" value="Unassembled WGS sequence"/>
</dbReference>
<dbReference type="GO" id="GO:0004521">
    <property type="term" value="F:RNA endonuclease activity"/>
    <property type="evidence" value="ECO:0007669"/>
    <property type="project" value="InterPro"/>
</dbReference>
<organism evidence="2 3">
    <name type="scientific">Tectimicrobiota bacterium</name>
    <dbReference type="NCBI Taxonomy" id="2528274"/>
    <lineage>
        <taxon>Bacteria</taxon>
        <taxon>Pseudomonadati</taxon>
        <taxon>Nitrospinota/Tectimicrobiota group</taxon>
        <taxon>Candidatus Tectimicrobiota</taxon>
    </lineage>
</organism>
<dbReference type="Gene3D" id="3.40.50.1010">
    <property type="entry name" value="5'-nuclease"/>
    <property type="match status" value="1"/>
</dbReference>
<dbReference type="SUPFAM" id="SSF88723">
    <property type="entry name" value="PIN domain-like"/>
    <property type="match status" value="1"/>
</dbReference>
<proteinExistence type="predicted"/>
<dbReference type="InterPro" id="IPR039018">
    <property type="entry name" value="VapC20-like"/>
</dbReference>
<sequence length="102" mass="11790">MPPILLFVDTSAWYAILDRTDRNHPAAIRFARQVTAPFVTSTYVLDETVTLVKRHLGHAAATRFGQRLWNEEVVMERLHLDSAFAFDAHFEQYGHFVRFPST</sequence>
<protein>
    <submittedName>
        <fullName evidence="2">PIN domain-containing protein</fullName>
    </submittedName>
</protein>
<evidence type="ECO:0000259" key="1">
    <source>
        <dbReference type="Pfam" id="PF01850"/>
    </source>
</evidence>
<feature type="domain" description="PIN" evidence="1">
    <location>
        <begin position="7"/>
        <end position="66"/>
    </location>
</feature>
<dbReference type="AlphaFoldDB" id="A0A932GR86"/>
<comment type="caution">
    <text evidence="2">The sequence shown here is derived from an EMBL/GenBank/DDBJ whole genome shotgun (WGS) entry which is preliminary data.</text>
</comment>
<dbReference type="PANTHER" id="PTHR42188:SF1">
    <property type="entry name" value="23S RRNA-SPECIFIC ENDONUCLEASE VAPC20"/>
    <property type="match status" value="1"/>
</dbReference>
<evidence type="ECO:0000313" key="2">
    <source>
        <dbReference type="EMBL" id="MBI3015603.1"/>
    </source>
</evidence>
<dbReference type="GO" id="GO:0016075">
    <property type="term" value="P:rRNA catabolic process"/>
    <property type="evidence" value="ECO:0007669"/>
    <property type="project" value="TreeGrafter"/>
</dbReference>
<gene>
    <name evidence="2" type="ORF">HYY65_11225</name>
</gene>
<name>A0A932GR86_UNCTE</name>
<accession>A0A932GR86</accession>
<reference evidence="2" key="1">
    <citation type="submission" date="2020-07" db="EMBL/GenBank/DDBJ databases">
        <title>Huge and variable diversity of episymbiotic CPR bacteria and DPANN archaea in groundwater ecosystems.</title>
        <authorList>
            <person name="He C.Y."/>
            <person name="Keren R."/>
            <person name="Whittaker M."/>
            <person name="Farag I.F."/>
            <person name="Doudna J."/>
            <person name="Cate J.H.D."/>
            <person name="Banfield J.F."/>
        </authorList>
    </citation>
    <scope>NUCLEOTIDE SEQUENCE</scope>
    <source>
        <strain evidence="2">NC_groundwater_717_Ag_S-0.2um_59_8</strain>
    </source>
</reference>
<dbReference type="InterPro" id="IPR029060">
    <property type="entry name" value="PIN-like_dom_sf"/>
</dbReference>
<dbReference type="InterPro" id="IPR002716">
    <property type="entry name" value="PIN_dom"/>
</dbReference>